<sequence>MAVIVVLGGGVCGLATAMVLARDGHEVRVLERDAGPVPDSPTDAWQGWHRPGVAQFGQAHYLQARSTRVLDAELPDVRDALLAAGALRYDLLDNAPPTAGVLDRRPNDDRFVSVTARRSTLEQVVARAAAEEPRVEVERGVEVDGLVTRALDGVPHVTGVHTSTGRQVDADLVVDATGRRSPVPAWLRAAGGRSPHEEATDSGFSYYTRFFRSRDGGGLPPLRGALHTAVGTFSVLTIPADLGTWSVTLVADSHDRPLKELRHEEVWAAVLAACPQQAHWTDGEPITGVLPMSGVLDRYTRAVVDGAPVVTGLVSVSDAWACTNPSLGRGVSMGFLHATCLRDQLREGVDDDPRTFAQRWDDGVERTMTPWYQATLAVDRARLAEMRALRDGQVPEPPQGRAALGPALRQAAPHDLELFRAMLEIVGCLALPAEVFSRPGLAERVMRTAAEHPSPGAPGPDRGQLLALLAGVPVR</sequence>
<organism evidence="5 6">
    <name type="scientific">Modestobacter versicolor</name>
    <dbReference type="NCBI Taxonomy" id="429133"/>
    <lineage>
        <taxon>Bacteria</taxon>
        <taxon>Bacillati</taxon>
        <taxon>Actinomycetota</taxon>
        <taxon>Actinomycetes</taxon>
        <taxon>Geodermatophilales</taxon>
        <taxon>Geodermatophilaceae</taxon>
        <taxon>Modestobacter</taxon>
    </lineage>
</organism>
<dbReference type="OrthoDB" id="9790035at2"/>
<name>A0A323VCW3_9ACTN</name>
<dbReference type="Proteomes" id="UP000580718">
    <property type="component" value="Unassembled WGS sequence"/>
</dbReference>
<dbReference type="RefSeq" id="WP_110551027.1">
    <property type="nucleotide sequence ID" value="NZ_JACIBU010000001.1"/>
</dbReference>
<protein>
    <submittedName>
        <fullName evidence="4 5">FAD-dependent oxidoreductase</fullName>
    </submittedName>
</protein>
<dbReference type="Gene3D" id="3.50.50.60">
    <property type="entry name" value="FAD/NAD(P)-binding domain"/>
    <property type="match status" value="1"/>
</dbReference>
<dbReference type="Proteomes" id="UP000247602">
    <property type="component" value="Unassembled WGS sequence"/>
</dbReference>
<gene>
    <name evidence="5" type="ORF">DMO24_03855</name>
    <name evidence="4" type="ORF">FHX36_002168</name>
</gene>
<dbReference type="PANTHER" id="PTHR13789">
    <property type="entry name" value="MONOOXYGENASE"/>
    <property type="match status" value="1"/>
</dbReference>
<dbReference type="Pfam" id="PF01494">
    <property type="entry name" value="FAD_binding_3"/>
    <property type="match status" value="1"/>
</dbReference>
<dbReference type="InterPro" id="IPR002938">
    <property type="entry name" value="FAD-bd"/>
</dbReference>
<dbReference type="PANTHER" id="PTHR13789:SF309">
    <property type="entry name" value="PUTATIVE (AFU_ORTHOLOGUE AFUA_6G14510)-RELATED"/>
    <property type="match status" value="1"/>
</dbReference>
<dbReference type="SUPFAM" id="SSF51905">
    <property type="entry name" value="FAD/NAD(P)-binding domain"/>
    <property type="match status" value="1"/>
</dbReference>
<dbReference type="AlphaFoldDB" id="A0A323VCW3"/>
<evidence type="ECO:0000256" key="1">
    <source>
        <dbReference type="ARBA" id="ARBA00023002"/>
    </source>
</evidence>
<evidence type="ECO:0000313" key="4">
    <source>
        <dbReference type="EMBL" id="MBB3676433.1"/>
    </source>
</evidence>
<evidence type="ECO:0000256" key="2">
    <source>
        <dbReference type="ARBA" id="ARBA00023033"/>
    </source>
</evidence>
<dbReference type="InterPro" id="IPR036188">
    <property type="entry name" value="FAD/NAD-bd_sf"/>
</dbReference>
<comment type="caution">
    <text evidence="5">The sequence shown here is derived from an EMBL/GenBank/DDBJ whole genome shotgun (WGS) entry which is preliminary data.</text>
</comment>
<feature type="domain" description="FAD-binding" evidence="3">
    <location>
        <begin position="3"/>
        <end position="184"/>
    </location>
</feature>
<accession>A0A323VCW3</accession>
<evidence type="ECO:0000259" key="3">
    <source>
        <dbReference type="Pfam" id="PF01494"/>
    </source>
</evidence>
<keyword evidence="1" id="KW-0560">Oxidoreductase</keyword>
<evidence type="ECO:0000313" key="6">
    <source>
        <dbReference type="Proteomes" id="UP000247602"/>
    </source>
</evidence>
<dbReference type="PRINTS" id="PR00420">
    <property type="entry name" value="RNGMNOXGNASE"/>
</dbReference>
<dbReference type="GO" id="GO:0004497">
    <property type="term" value="F:monooxygenase activity"/>
    <property type="evidence" value="ECO:0007669"/>
    <property type="project" value="UniProtKB-KW"/>
</dbReference>
<reference evidence="4 7" key="2">
    <citation type="submission" date="2020-08" db="EMBL/GenBank/DDBJ databases">
        <title>Sequencing the genomes of 1000 actinobacteria strains.</title>
        <authorList>
            <person name="Klenk H.-P."/>
        </authorList>
    </citation>
    <scope>NUCLEOTIDE SEQUENCE [LARGE SCALE GENOMIC DNA]</scope>
    <source>
        <strain evidence="4 7">DSM 16678</strain>
    </source>
</reference>
<dbReference type="EMBL" id="QKNV01000023">
    <property type="protein sequence ID" value="PZA22654.1"/>
    <property type="molecule type" value="Genomic_DNA"/>
</dbReference>
<dbReference type="InterPro" id="IPR050493">
    <property type="entry name" value="FAD-dep_Monooxygenase_BioMet"/>
</dbReference>
<evidence type="ECO:0000313" key="7">
    <source>
        <dbReference type="Proteomes" id="UP000580718"/>
    </source>
</evidence>
<keyword evidence="6" id="KW-1185">Reference proteome</keyword>
<evidence type="ECO:0000313" key="5">
    <source>
        <dbReference type="EMBL" id="PZA22654.1"/>
    </source>
</evidence>
<keyword evidence="2" id="KW-0503">Monooxygenase</keyword>
<dbReference type="EMBL" id="JACIBU010000001">
    <property type="protein sequence ID" value="MBB3676433.1"/>
    <property type="molecule type" value="Genomic_DNA"/>
</dbReference>
<proteinExistence type="predicted"/>
<reference evidence="5 6" key="1">
    <citation type="submission" date="2018-06" db="EMBL/GenBank/DDBJ databases">
        <title>Draft genome sequence of Modestobacter versicolor CP153-2.</title>
        <authorList>
            <person name="Gundlapally S.R."/>
        </authorList>
    </citation>
    <scope>NUCLEOTIDE SEQUENCE [LARGE SCALE GENOMIC DNA]</scope>
    <source>
        <strain evidence="5 6">CP153-2</strain>
    </source>
</reference>
<dbReference type="GO" id="GO:0071949">
    <property type="term" value="F:FAD binding"/>
    <property type="evidence" value="ECO:0007669"/>
    <property type="project" value="InterPro"/>
</dbReference>